<dbReference type="OrthoDB" id="642516at2"/>
<organism evidence="1 2">
    <name type="scientific">Chitinophaga solisilvae</name>
    <dbReference type="NCBI Taxonomy" id="1233460"/>
    <lineage>
        <taxon>Bacteria</taxon>
        <taxon>Pseudomonadati</taxon>
        <taxon>Bacteroidota</taxon>
        <taxon>Chitinophagia</taxon>
        <taxon>Chitinophagales</taxon>
        <taxon>Chitinophagaceae</taxon>
        <taxon>Chitinophaga</taxon>
    </lineage>
</organism>
<protein>
    <submittedName>
        <fullName evidence="1">Uncharacterized protein</fullName>
    </submittedName>
</protein>
<dbReference type="Proteomes" id="UP000281028">
    <property type="component" value="Unassembled WGS sequence"/>
</dbReference>
<dbReference type="EMBL" id="RIAR02000001">
    <property type="protein sequence ID" value="NSL88114.1"/>
    <property type="molecule type" value="Genomic_DNA"/>
</dbReference>
<comment type="caution">
    <text evidence="1">The sequence shown here is derived from an EMBL/GenBank/DDBJ whole genome shotgun (WGS) entry which is preliminary data.</text>
</comment>
<evidence type="ECO:0000313" key="2">
    <source>
        <dbReference type="Proteomes" id="UP000281028"/>
    </source>
</evidence>
<name>A0A3S1CSQ5_9BACT</name>
<proteinExistence type="predicted"/>
<accession>A0A3S1CSQ5</accession>
<dbReference type="AlphaFoldDB" id="A0A3S1CSQ5"/>
<sequence>MKKYTIWIKVLLPVVILSAMLVTVFATPALRRVFLKENTQREAFVPDPQHRFSETEKAQLSSIFRLYAHLDSCTKLYISGVFSAVDHADSLANISQEFIFSRNGNEFYYKIGSTEMISLADAFITISHDAGKIIVSRPKKLAAPFQLPMDTLFKVWDNENYRVHAGISKGDSVVSLTCANHATCKEYRFVFNPETLSLKENYMRLTNLRDPFNPDMDKEVHTVITSWKEDYVNGKILDMGSYLSGSAPQWTPAGAYKDYKLVNAF</sequence>
<evidence type="ECO:0000313" key="1">
    <source>
        <dbReference type="EMBL" id="NSL88114.1"/>
    </source>
</evidence>
<reference evidence="1" key="1">
    <citation type="submission" date="2020-05" db="EMBL/GenBank/DDBJ databases">
        <title>Chitinophaga laudate sp. nov., isolated from a tropical peat swamp.</title>
        <authorList>
            <person name="Goh C.B.S."/>
            <person name="Lee M.S."/>
            <person name="Parimannan S."/>
            <person name="Pasbakhsh P."/>
            <person name="Yule C.M."/>
            <person name="Rajandas H."/>
            <person name="Loke S."/>
            <person name="Croft L."/>
            <person name="Tan J.B.L."/>
        </authorList>
    </citation>
    <scope>NUCLEOTIDE SEQUENCE</scope>
    <source>
        <strain evidence="1">Mgbs1</strain>
    </source>
</reference>
<keyword evidence="2" id="KW-1185">Reference proteome</keyword>
<gene>
    <name evidence="1" type="ORF">ECE50_014800</name>
</gene>